<reference evidence="3 4" key="1">
    <citation type="journal article" date="2010" name="Nature">
        <title>The Ectocarpus genome and the independent evolution of multicellularity in brown algae.</title>
        <authorList>
            <person name="Cock J.M."/>
            <person name="Sterck L."/>
            <person name="Rouze P."/>
            <person name="Scornet D."/>
            <person name="Allen A.E."/>
            <person name="Amoutzias G."/>
            <person name="Anthouard V."/>
            <person name="Artiguenave F."/>
            <person name="Aury J.M."/>
            <person name="Badger J.H."/>
            <person name="Beszteri B."/>
            <person name="Billiau K."/>
            <person name="Bonnet E."/>
            <person name="Bothwell J.H."/>
            <person name="Bowler C."/>
            <person name="Boyen C."/>
            <person name="Brownlee C."/>
            <person name="Carrano C.J."/>
            <person name="Charrier B."/>
            <person name="Cho G.Y."/>
            <person name="Coelho S.M."/>
            <person name="Collen J."/>
            <person name="Corre E."/>
            <person name="Da Silva C."/>
            <person name="Delage L."/>
            <person name="Delaroque N."/>
            <person name="Dittami S.M."/>
            <person name="Doulbeau S."/>
            <person name="Elias M."/>
            <person name="Farnham G."/>
            <person name="Gachon C.M."/>
            <person name="Gschloessl B."/>
            <person name="Heesch S."/>
            <person name="Jabbari K."/>
            <person name="Jubin C."/>
            <person name="Kawai H."/>
            <person name="Kimura K."/>
            <person name="Kloareg B."/>
            <person name="Kupper F.C."/>
            <person name="Lang D."/>
            <person name="Le Bail A."/>
            <person name="Leblanc C."/>
            <person name="Lerouge P."/>
            <person name="Lohr M."/>
            <person name="Lopez P.J."/>
            <person name="Martens C."/>
            <person name="Maumus F."/>
            <person name="Michel G."/>
            <person name="Miranda-Saavedra D."/>
            <person name="Morales J."/>
            <person name="Moreau H."/>
            <person name="Motomura T."/>
            <person name="Nagasato C."/>
            <person name="Napoli C.A."/>
            <person name="Nelson D.R."/>
            <person name="Nyvall-Collen P."/>
            <person name="Peters A.F."/>
            <person name="Pommier C."/>
            <person name="Potin P."/>
            <person name="Poulain J."/>
            <person name="Quesneville H."/>
            <person name="Read B."/>
            <person name="Rensing S.A."/>
            <person name="Ritter A."/>
            <person name="Rousvoal S."/>
            <person name="Samanta M."/>
            <person name="Samson G."/>
            <person name="Schroeder D.C."/>
            <person name="Segurens B."/>
            <person name="Strittmatter M."/>
            <person name="Tonon T."/>
            <person name="Tregear J.W."/>
            <person name="Valentin K."/>
            <person name="von Dassow P."/>
            <person name="Yamagishi T."/>
            <person name="Van de Peer Y."/>
            <person name="Wincker P."/>
        </authorList>
    </citation>
    <scope>NUCLEOTIDE SEQUENCE [LARGE SCALE GENOMIC DNA]</scope>
    <source>
        <strain evidence="4">Ec32 / CCAP1310/4</strain>
    </source>
</reference>
<evidence type="ECO:0000313" key="3">
    <source>
        <dbReference type="EMBL" id="CBJ26114.1"/>
    </source>
</evidence>
<dbReference type="OMA" id="HEPAHIV"/>
<gene>
    <name evidence="3" type="ORF">Esi_0021_0059</name>
</gene>
<evidence type="ECO:0000259" key="2">
    <source>
        <dbReference type="Pfam" id="PF04784"/>
    </source>
</evidence>
<evidence type="ECO:0000256" key="1">
    <source>
        <dbReference type="SAM" id="SignalP"/>
    </source>
</evidence>
<keyword evidence="4" id="KW-1185">Reference proteome</keyword>
<dbReference type="EMBL" id="FN648387">
    <property type="protein sequence ID" value="CBJ26114.1"/>
    <property type="molecule type" value="Genomic_DNA"/>
</dbReference>
<dbReference type="InterPro" id="IPR006869">
    <property type="entry name" value="DUF547"/>
</dbReference>
<dbReference type="AlphaFoldDB" id="D7FR47"/>
<proteinExistence type="predicted"/>
<feature type="domain" description="DUF547" evidence="2">
    <location>
        <begin position="81"/>
        <end position="185"/>
    </location>
</feature>
<name>D7FR47_ECTSI</name>
<dbReference type="OrthoDB" id="41681at2759"/>
<organism evidence="3 4">
    <name type="scientific">Ectocarpus siliculosus</name>
    <name type="common">Brown alga</name>
    <name type="synonym">Conferva siliculosa</name>
    <dbReference type="NCBI Taxonomy" id="2880"/>
    <lineage>
        <taxon>Eukaryota</taxon>
        <taxon>Sar</taxon>
        <taxon>Stramenopiles</taxon>
        <taxon>Ochrophyta</taxon>
        <taxon>PX clade</taxon>
        <taxon>Phaeophyceae</taxon>
        <taxon>Ectocarpales</taxon>
        <taxon>Ectocarpaceae</taxon>
        <taxon>Ectocarpus</taxon>
    </lineage>
</organism>
<sequence length="268" mass="30141">MFLGLLLILACALIERSNAFVTPSMSSSPPGGTAAWPPADRLSEYVKESNLVDYRRLAAQENEWLAPVISSIKSNNPTETNAERHAFLINAYNLWTLHYVVRERRFPGFKGAVSMLAKARFFYWHKVSTGAGRWNLYNFENKVIRPDLNDARVHFALNCASMSCPPLRRKLFTGPGLDAELDEVTSAAINGGAMVQLKEDGKALSVNPIFKWYKEDFDKEGGVEVFIRSRWTGSPIQEDPRIEFFDYDWRSNSADATWSDRALGGPAP</sequence>
<dbReference type="STRING" id="2880.D7FR47"/>
<dbReference type="Proteomes" id="UP000002630">
    <property type="component" value="Linkage Group LG14"/>
</dbReference>
<dbReference type="PANTHER" id="PTHR46361:SF3">
    <property type="entry name" value="ELECTRON CARRIER_ PROTEIN DISULFIDE OXIDOREDUCTASE"/>
    <property type="match status" value="1"/>
</dbReference>
<dbReference type="Pfam" id="PF04784">
    <property type="entry name" value="DUF547"/>
    <property type="match status" value="1"/>
</dbReference>
<feature type="chain" id="PRO_5003095352" description="DUF547 domain-containing protein" evidence="1">
    <location>
        <begin position="20"/>
        <end position="268"/>
    </location>
</feature>
<keyword evidence="1" id="KW-0732">Signal</keyword>
<feature type="signal peptide" evidence="1">
    <location>
        <begin position="1"/>
        <end position="19"/>
    </location>
</feature>
<protein>
    <recommendedName>
        <fullName evidence="2">DUF547 domain-containing protein</fullName>
    </recommendedName>
</protein>
<dbReference type="PANTHER" id="PTHR46361">
    <property type="entry name" value="ELECTRON CARRIER/ PROTEIN DISULFIDE OXIDOREDUCTASE"/>
    <property type="match status" value="1"/>
</dbReference>
<evidence type="ECO:0000313" key="4">
    <source>
        <dbReference type="Proteomes" id="UP000002630"/>
    </source>
</evidence>
<accession>D7FR47</accession>